<gene>
    <name evidence="1" type="ORF">LIER_39644</name>
</gene>
<proteinExistence type="predicted"/>
<dbReference type="PANTHER" id="PTHR35121:SF4">
    <property type="entry name" value="SWIM-TYPE DOMAIN-CONTAINING PROTEIN"/>
    <property type="match status" value="1"/>
</dbReference>
<name>A0AAV3QNJ5_LITER</name>
<reference evidence="1 2" key="1">
    <citation type="submission" date="2024-01" db="EMBL/GenBank/DDBJ databases">
        <title>The complete chloroplast genome sequence of Lithospermum erythrorhizon: insights into the phylogenetic relationship among Boraginaceae species and the maternal lineages of purple gromwells.</title>
        <authorList>
            <person name="Okada T."/>
            <person name="Watanabe K."/>
        </authorList>
    </citation>
    <scope>NUCLEOTIDE SEQUENCE [LARGE SCALE GENOMIC DNA]</scope>
</reference>
<accession>A0AAV3QNJ5</accession>
<organism evidence="1 2">
    <name type="scientific">Lithospermum erythrorhizon</name>
    <name type="common">Purple gromwell</name>
    <name type="synonym">Lithospermum officinale var. erythrorhizon</name>
    <dbReference type="NCBI Taxonomy" id="34254"/>
    <lineage>
        <taxon>Eukaryota</taxon>
        <taxon>Viridiplantae</taxon>
        <taxon>Streptophyta</taxon>
        <taxon>Embryophyta</taxon>
        <taxon>Tracheophyta</taxon>
        <taxon>Spermatophyta</taxon>
        <taxon>Magnoliopsida</taxon>
        <taxon>eudicotyledons</taxon>
        <taxon>Gunneridae</taxon>
        <taxon>Pentapetalae</taxon>
        <taxon>asterids</taxon>
        <taxon>lamiids</taxon>
        <taxon>Boraginales</taxon>
        <taxon>Boraginaceae</taxon>
        <taxon>Boraginoideae</taxon>
        <taxon>Lithospermeae</taxon>
        <taxon>Lithospermum</taxon>
    </lineage>
</organism>
<dbReference type="PANTHER" id="PTHR35121">
    <property type="entry name" value="HOMEODOMAIN PROTEIN 8, PUTATIVE-RELATED"/>
    <property type="match status" value="1"/>
</dbReference>
<dbReference type="EMBL" id="BAABME010021583">
    <property type="protein sequence ID" value="GAA0163692.1"/>
    <property type="molecule type" value="Genomic_DNA"/>
</dbReference>
<dbReference type="Proteomes" id="UP001454036">
    <property type="component" value="Unassembled WGS sequence"/>
</dbReference>
<comment type="caution">
    <text evidence="1">The sequence shown here is derived from an EMBL/GenBank/DDBJ whole genome shotgun (WGS) entry which is preliminary data.</text>
</comment>
<evidence type="ECO:0000313" key="2">
    <source>
        <dbReference type="Proteomes" id="UP001454036"/>
    </source>
</evidence>
<sequence length="97" mass="11152">MTTGASVLFQCVFHGSISISDMEIERRPYHRYCSCAFHQPKDGTLPSHCSKRRHMPFCKKQGCSLSLHASEMPSKWSFLSASKFCFHSLLDNKRHDE</sequence>
<protein>
    <submittedName>
        <fullName evidence="1">Uncharacterized protein</fullName>
    </submittedName>
</protein>
<keyword evidence="2" id="KW-1185">Reference proteome</keyword>
<dbReference type="AlphaFoldDB" id="A0AAV3QNJ5"/>
<evidence type="ECO:0000313" key="1">
    <source>
        <dbReference type="EMBL" id="GAA0163692.1"/>
    </source>
</evidence>